<evidence type="ECO:0000313" key="6">
    <source>
        <dbReference type="Proteomes" id="UP001623660"/>
    </source>
</evidence>
<dbReference type="InterPro" id="IPR003439">
    <property type="entry name" value="ABC_transporter-like_ATP-bd"/>
</dbReference>
<dbReference type="EMBL" id="JBJHZX010000019">
    <property type="protein sequence ID" value="MFL0196552.1"/>
    <property type="molecule type" value="Genomic_DNA"/>
</dbReference>
<dbReference type="SMART" id="SM00382">
    <property type="entry name" value="AAA"/>
    <property type="match status" value="1"/>
</dbReference>
<evidence type="ECO:0000313" key="5">
    <source>
        <dbReference type="EMBL" id="MFL0196552.1"/>
    </source>
</evidence>
<protein>
    <submittedName>
        <fullName evidence="5">ATP-binding cassette domain-containing protein</fullName>
    </submittedName>
</protein>
<dbReference type="Gene3D" id="3.40.50.300">
    <property type="entry name" value="P-loop containing nucleotide triphosphate hydrolases"/>
    <property type="match status" value="1"/>
</dbReference>
<feature type="domain" description="ABC transporter" evidence="4">
    <location>
        <begin position="11"/>
        <end position="204"/>
    </location>
</feature>
<accession>A0ABW8SKJ0</accession>
<gene>
    <name evidence="5" type="ORF">ACJDU8_13445</name>
</gene>
<keyword evidence="1" id="KW-0813">Transport</keyword>
<dbReference type="PROSITE" id="PS00211">
    <property type="entry name" value="ABC_TRANSPORTER_1"/>
    <property type="match status" value="1"/>
</dbReference>
<dbReference type="SUPFAM" id="SSF52540">
    <property type="entry name" value="P-loop containing nucleoside triphosphate hydrolases"/>
    <property type="match status" value="1"/>
</dbReference>
<keyword evidence="3 5" id="KW-0067">ATP-binding</keyword>
<reference evidence="5 6" key="1">
    <citation type="submission" date="2024-11" db="EMBL/GenBank/DDBJ databases">
        <authorList>
            <person name="Heng Y.C."/>
            <person name="Lim A.C.H."/>
            <person name="Lee J.K.Y."/>
            <person name="Kittelmann S."/>
        </authorList>
    </citation>
    <scope>NUCLEOTIDE SEQUENCE [LARGE SCALE GENOMIC DNA]</scope>
    <source>
        <strain evidence="5 6">WILCCON 0269</strain>
    </source>
</reference>
<evidence type="ECO:0000256" key="2">
    <source>
        <dbReference type="ARBA" id="ARBA00022741"/>
    </source>
</evidence>
<dbReference type="GO" id="GO:0005524">
    <property type="term" value="F:ATP binding"/>
    <property type="evidence" value="ECO:0007669"/>
    <property type="project" value="UniProtKB-KW"/>
</dbReference>
<dbReference type="PANTHER" id="PTHR42781:SF8">
    <property type="entry name" value="BICARBONATE TRANSPORT ATP-BINDING PROTEIN CMPC"/>
    <property type="match status" value="1"/>
</dbReference>
<proteinExistence type="predicted"/>
<evidence type="ECO:0000256" key="3">
    <source>
        <dbReference type="ARBA" id="ARBA00022840"/>
    </source>
</evidence>
<dbReference type="InterPro" id="IPR003593">
    <property type="entry name" value="AAA+_ATPase"/>
</dbReference>
<organism evidence="5 6">
    <name type="scientific">Candidatus Clostridium eludens</name>
    <dbReference type="NCBI Taxonomy" id="3381663"/>
    <lineage>
        <taxon>Bacteria</taxon>
        <taxon>Bacillati</taxon>
        <taxon>Bacillota</taxon>
        <taxon>Clostridia</taxon>
        <taxon>Eubacteriales</taxon>
        <taxon>Clostridiaceae</taxon>
        <taxon>Clostridium</taxon>
    </lineage>
</organism>
<dbReference type="PROSITE" id="PS50893">
    <property type="entry name" value="ABC_TRANSPORTER_2"/>
    <property type="match status" value="1"/>
</dbReference>
<sequence>MVTEYEHNYEVIIKNLNKSYEGTPIFSDLSMNFIMGKITAVLGPSGCGKTTLLNIISGIETNYSGEVILKSKNISYVFQEDRLIPHLTVYENVAFVLKSTMSKINMDITANGFLDMVELLEYKDKLPDKLSGGMKRRVAFARAAAYKSNLILMDEPFKGLDERLKKSIIKKFLVHQRETGRTVILVTHDKIEAEIMGDIIYSLN</sequence>
<dbReference type="Proteomes" id="UP001623660">
    <property type="component" value="Unassembled WGS sequence"/>
</dbReference>
<evidence type="ECO:0000256" key="1">
    <source>
        <dbReference type="ARBA" id="ARBA00022448"/>
    </source>
</evidence>
<dbReference type="InterPro" id="IPR050093">
    <property type="entry name" value="ABC_SmlMolc_Importer"/>
</dbReference>
<dbReference type="InterPro" id="IPR017871">
    <property type="entry name" value="ABC_transporter-like_CS"/>
</dbReference>
<dbReference type="InterPro" id="IPR027417">
    <property type="entry name" value="P-loop_NTPase"/>
</dbReference>
<keyword evidence="6" id="KW-1185">Reference proteome</keyword>
<dbReference type="RefSeq" id="WP_406792663.1">
    <property type="nucleotide sequence ID" value="NZ_JBJHZX010000019.1"/>
</dbReference>
<name>A0ABW8SKJ0_9CLOT</name>
<dbReference type="Pfam" id="PF00005">
    <property type="entry name" value="ABC_tran"/>
    <property type="match status" value="1"/>
</dbReference>
<comment type="caution">
    <text evidence="5">The sequence shown here is derived from an EMBL/GenBank/DDBJ whole genome shotgun (WGS) entry which is preliminary data.</text>
</comment>
<keyword evidence="2" id="KW-0547">Nucleotide-binding</keyword>
<evidence type="ECO:0000259" key="4">
    <source>
        <dbReference type="PROSITE" id="PS50893"/>
    </source>
</evidence>
<dbReference type="PANTHER" id="PTHR42781">
    <property type="entry name" value="SPERMIDINE/PUTRESCINE IMPORT ATP-BINDING PROTEIN POTA"/>
    <property type="match status" value="1"/>
</dbReference>